<reference evidence="1 2" key="1">
    <citation type="submission" date="2021-10" db="EMBL/GenBank/DDBJ databases">
        <authorList>
            <person name="Koch H."/>
        </authorList>
    </citation>
    <scope>NUCLEOTIDE SEQUENCE [LARGE SCALE GENOMIC DNA]</scope>
    <source>
        <strain evidence="1">6680</strain>
    </source>
</reference>
<dbReference type="Proteomes" id="UP000839052">
    <property type="component" value="Chromosome"/>
</dbReference>
<proteinExistence type="predicted"/>
<gene>
    <name evidence="1" type="ORF">NTG6680_0576</name>
</gene>
<sequence length="231" mass="26538">MGRVADKRYTLGIMVTELHKAGIRLIDNISGEASEHFAEFTDGEWRQLNDYLSHVADLHSTQFLIKGEGVQLNFAWNQGSNPQWRAKAPPVDDVLAFLHRLRPLILQEEPACFQKVRAVLKRRLKDAPIHPFMGWLLEVYEGKEMQKMISIQSNNCIVNSEKMLFTWLNAYEYHREREKQELLESYSKIMPTEWSRGVFLTLLVEKGKAISNLGALVEVVLGKRNALSLSV</sequence>
<organism evidence="1 2">
    <name type="scientific">Candidatus Nitrotoga arctica</name>
    <dbReference type="NCBI Taxonomy" id="453162"/>
    <lineage>
        <taxon>Bacteria</taxon>
        <taxon>Pseudomonadati</taxon>
        <taxon>Pseudomonadota</taxon>
        <taxon>Betaproteobacteria</taxon>
        <taxon>Nitrosomonadales</taxon>
        <taxon>Gallionellaceae</taxon>
        <taxon>Candidatus Nitrotoga</taxon>
    </lineage>
</organism>
<dbReference type="EMBL" id="OU912926">
    <property type="protein sequence ID" value="CAG9931829.1"/>
    <property type="molecule type" value="Genomic_DNA"/>
</dbReference>
<evidence type="ECO:0000313" key="1">
    <source>
        <dbReference type="EMBL" id="CAG9931829.1"/>
    </source>
</evidence>
<keyword evidence="2" id="KW-1185">Reference proteome</keyword>
<evidence type="ECO:0000313" key="2">
    <source>
        <dbReference type="Proteomes" id="UP000839052"/>
    </source>
</evidence>
<accession>A0ABM8YWI2</accession>
<name>A0ABM8YWI2_9PROT</name>
<protein>
    <submittedName>
        <fullName evidence="1">Uncharacterized protein</fullName>
    </submittedName>
</protein>